<sequence>MLTRNPKIRKGLFMVLCCLIGISVWGSPIQANGNAESYNYSYWGRSVASPAAYQATGSVNGLDIGIGILKEPSDIQVTFDNYIYIMDSGNNRVVILDQNYELFNVIDSFENEGTIETFLNPQGLFVTQDKKLLIADTGHKRIVELDKDNSLIKIIEAPQSDMLNSNFDFQPVRVVADKAQRIYVMSIGVFDGLMEFNAAGEFNTFTGANRVTVDTLEYFWKSISTKEQQSKMIMFTPTEFTNLDINEEDFIYVTNGDRSGDNIKMLNAQGSDILRRNGYFKPMGDIIYYFDEGPSRIVDIDVSDSEIYSVLDAKRGRVFTYNGDGHLLYIFGGLGNKLGEFKTPTAITRIGDDFLVLDKALGEITVFQTTEYGRMLNEAVRSYYRGDEGKAFAYYQQTINMNSNLEFAYGGIGKALLRQGDYKEAMFYFKKSMDQKNYSKAYLLYRKEVLREYFSIIMTGIFVLVVGFTIATRYRKIVRRKRGDFH</sequence>
<evidence type="ECO:0008006" key="5">
    <source>
        <dbReference type="Google" id="ProtNLM"/>
    </source>
</evidence>
<name>A0A9J6ZAR6_9BACL</name>
<dbReference type="GO" id="GO:0008270">
    <property type="term" value="F:zinc ion binding"/>
    <property type="evidence" value="ECO:0007669"/>
    <property type="project" value="UniProtKB-KW"/>
</dbReference>
<dbReference type="KEGG" id="plig:NAG76_14955"/>
<gene>
    <name evidence="3" type="ORF">NAG76_14955</name>
</gene>
<reference evidence="3" key="1">
    <citation type="submission" date="2022-05" db="EMBL/GenBank/DDBJ databases">
        <title>Novel bacterial taxa in a minimal lignocellulolytic consortium and its capacity to transform plastics disclosed by genome-resolved metagenomics.</title>
        <authorList>
            <person name="Rodriguez C.A.D."/>
            <person name="Diaz-Garcia L."/>
            <person name="Herrera K."/>
            <person name="Tarazona N.A."/>
            <person name="Sproer C."/>
            <person name="Overmann J."/>
            <person name="Jimenez D.J."/>
        </authorList>
    </citation>
    <scope>NUCLEOTIDE SEQUENCE</scope>
    <source>
        <strain evidence="3">MAG5</strain>
    </source>
</reference>
<keyword evidence="1" id="KW-0812">Transmembrane</keyword>
<feature type="signal peptide" evidence="2">
    <location>
        <begin position="1"/>
        <end position="26"/>
    </location>
</feature>
<dbReference type="InterPro" id="IPR050952">
    <property type="entry name" value="TRIM-NHL_E3_ligases"/>
</dbReference>
<dbReference type="PANTHER" id="PTHR24104:SF25">
    <property type="entry name" value="PROTEIN LIN-41"/>
    <property type="match status" value="1"/>
</dbReference>
<feature type="chain" id="PRO_5039946511" description="NHL repeat containing protein" evidence="2">
    <location>
        <begin position="27"/>
        <end position="486"/>
    </location>
</feature>
<evidence type="ECO:0000256" key="2">
    <source>
        <dbReference type="SAM" id="SignalP"/>
    </source>
</evidence>
<evidence type="ECO:0000256" key="1">
    <source>
        <dbReference type="SAM" id="Phobius"/>
    </source>
</evidence>
<keyword evidence="2" id="KW-0732">Signal</keyword>
<feature type="transmembrane region" description="Helical" evidence="1">
    <location>
        <begin position="453"/>
        <end position="472"/>
    </location>
</feature>
<proteinExistence type="predicted"/>
<organism evidence="3 4">
    <name type="scientific">Candidatus Pristimantibacillus lignocellulolyticus</name>
    <dbReference type="NCBI Taxonomy" id="2994561"/>
    <lineage>
        <taxon>Bacteria</taxon>
        <taxon>Bacillati</taxon>
        <taxon>Bacillota</taxon>
        <taxon>Bacilli</taxon>
        <taxon>Bacillales</taxon>
        <taxon>Paenibacillaceae</taxon>
        <taxon>Candidatus Pristimantibacillus</taxon>
    </lineage>
</organism>
<evidence type="ECO:0000313" key="3">
    <source>
        <dbReference type="EMBL" id="URN93135.1"/>
    </source>
</evidence>
<keyword evidence="1" id="KW-0472">Membrane</keyword>
<dbReference type="Proteomes" id="UP001056756">
    <property type="component" value="Chromosome"/>
</dbReference>
<protein>
    <recommendedName>
        <fullName evidence="5">NHL repeat containing protein</fullName>
    </recommendedName>
</protein>
<accession>A0A9J6ZAR6</accession>
<dbReference type="AlphaFoldDB" id="A0A9J6ZAR6"/>
<dbReference type="SUPFAM" id="SSF48452">
    <property type="entry name" value="TPR-like"/>
    <property type="match status" value="1"/>
</dbReference>
<dbReference type="Gene3D" id="2.120.10.30">
    <property type="entry name" value="TolB, C-terminal domain"/>
    <property type="match status" value="1"/>
</dbReference>
<evidence type="ECO:0000313" key="4">
    <source>
        <dbReference type="Proteomes" id="UP001056756"/>
    </source>
</evidence>
<dbReference type="PANTHER" id="PTHR24104">
    <property type="entry name" value="E3 UBIQUITIN-PROTEIN LIGASE NHLRC1-RELATED"/>
    <property type="match status" value="1"/>
</dbReference>
<dbReference type="InterPro" id="IPR011042">
    <property type="entry name" value="6-blade_b-propeller_TolB-like"/>
</dbReference>
<dbReference type="InterPro" id="IPR011990">
    <property type="entry name" value="TPR-like_helical_dom_sf"/>
</dbReference>
<keyword evidence="1" id="KW-1133">Transmembrane helix</keyword>
<dbReference type="SUPFAM" id="SSF101898">
    <property type="entry name" value="NHL repeat"/>
    <property type="match status" value="1"/>
</dbReference>
<dbReference type="EMBL" id="CP097899">
    <property type="protein sequence ID" value="URN93135.1"/>
    <property type="molecule type" value="Genomic_DNA"/>
</dbReference>
<dbReference type="Gene3D" id="1.25.40.10">
    <property type="entry name" value="Tetratricopeptide repeat domain"/>
    <property type="match status" value="1"/>
</dbReference>